<comment type="caution">
    <text evidence="8">The sequence shown here is derived from an EMBL/GenBank/DDBJ whole genome shotgun (WGS) entry which is preliminary data.</text>
</comment>
<evidence type="ECO:0000313" key="8">
    <source>
        <dbReference type="EMBL" id="RVU37444.1"/>
    </source>
</evidence>
<dbReference type="NCBIfam" id="TIGR02378">
    <property type="entry name" value="nirD_assim_sml"/>
    <property type="match status" value="1"/>
</dbReference>
<accession>A0A437QSH9</accession>
<dbReference type="InterPro" id="IPR012748">
    <property type="entry name" value="Rieske-like_NirD"/>
</dbReference>
<protein>
    <submittedName>
        <fullName evidence="8">Nitrite reductase small subunit NirD</fullName>
    </submittedName>
</protein>
<evidence type="ECO:0000256" key="4">
    <source>
        <dbReference type="ARBA" id="ARBA00023004"/>
    </source>
</evidence>
<proteinExistence type="predicted"/>
<keyword evidence="4" id="KW-0408">Iron</keyword>
<dbReference type="GO" id="GO:0046872">
    <property type="term" value="F:metal ion binding"/>
    <property type="evidence" value="ECO:0007669"/>
    <property type="project" value="UniProtKB-KW"/>
</dbReference>
<evidence type="ECO:0000256" key="2">
    <source>
        <dbReference type="ARBA" id="ARBA00022723"/>
    </source>
</evidence>
<dbReference type="PROSITE" id="PS51296">
    <property type="entry name" value="RIESKE"/>
    <property type="match status" value="1"/>
</dbReference>
<name>A0A437QSH9_9GAMM</name>
<evidence type="ECO:0000313" key="9">
    <source>
        <dbReference type="Proteomes" id="UP000283077"/>
    </source>
</evidence>
<dbReference type="EMBL" id="SACS01000009">
    <property type="protein sequence ID" value="RVU37444.1"/>
    <property type="molecule type" value="Genomic_DNA"/>
</dbReference>
<dbReference type="InterPro" id="IPR036922">
    <property type="entry name" value="Rieske_2Fe-2S_sf"/>
</dbReference>
<evidence type="ECO:0000256" key="1">
    <source>
        <dbReference type="ARBA" id="ARBA00022714"/>
    </source>
</evidence>
<dbReference type="Proteomes" id="UP000283077">
    <property type="component" value="Unassembled WGS sequence"/>
</dbReference>
<keyword evidence="3" id="KW-0560">Oxidoreductase</keyword>
<dbReference type="Pfam" id="PF13806">
    <property type="entry name" value="Rieske_2"/>
    <property type="match status" value="1"/>
</dbReference>
<feature type="domain" description="Rieske" evidence="7">
    <location>
        <begin position="17"/>
        <end position="119"/>
    </location>
</feature>
<evidence type="ECO:0000256" key="5">
    <source>
        <dbReference type="ARBA" id="ARBA00023014"/>
    </source>
</evidence>
<dbReference type="GO" id="GO:0008942">
    <property type="term" value="F:nitrite reductase [NAD(P)H] activity"/>
    <property type="evidence" value="ECO:0007669"/>
    <property type="project" value="InterPro"/>
</dbReference>
<dbReference type="InterPro" id="IPR017881">
    <property type="entry name" value="NirD"/>
</dbReference>
<dbReference type="RefSeq" id="WP_127698886.1">
    <property type="nucleotide sequence ID" value="NZ_SACS01000009.1"/>
</dbReference>
<keyword evidence="5" id="KW-0411">Iron-sulfur</keyword>
<organism evidence="8 9">
    <name type="scientific">Rheinheimera riviphila</name>
    <dbReference type="NCBI Taxonomy" id="1834037"/>
    <lineage>
        <taxon>Bacteria</taxon>
        <taxon>Pseudomonadati</taxon>
        <taxon>Pseudomonadota</taxon>
        <taxon>Gammaproteobacteria</taxon>
        <taxon>Chromatiales</taxon>
        <taxon>Chromatiaceae</taxon>
        <taxon>Rheinheimera</taxon>
    </lineage>
</organism>
<keyword evidence="1" id="KW-0001">2Fe-2S</keyword>
<sequence length="130" mass="13957">MTTSFTTTLASTPAITVPLCAISDLVPYSGVAANYNGLSIALFYLPDQHPAIYALGHLDPVTQAPVIAHGLIGESQGEFYVASPLYKQQYRLRDGVCLQQPELQLPTYSVAVSEGKLWLLQSADTLQACA</sequence>
<evidence type="ECO:0000256" key="3">
    <source>
        <dbReference type="ARBA" id="ARBA00023002"/>
    </source>
</evidence>
<dbReference type="GO" id="GO:0051537">
    <property type="term" value="F:2 iron, 2 sulfur cluster binding"/>
    <property type="evidence" value="ECO:0007669"/>
    <property type="project" value="UniProtKB-KW"/>
</dbReference>
<evidence type="ECO:0000256" key="6">
    <source>
        <dbReference type="ARBA" id="ARBA00023063"/>
    </source>
</evidence>
<evidence type="ECO:0000259" key="7">
    <source>
        <dbReference type="PROSITE" id="PS51296"/>
    </source>
</evidence>
<dbReference type="InterPro" id="IPR017941">
    <property type="entry name" value="Rieske_2Fe-2S"/>
</dbReference>
<dbReference type="PANTHER" id="PTHR40562:SF1">
    <property type="entry name" value="NITRITE REDUCTASE (NADH) SMALL SUBUNIT"/>
    <property type="match status" value="1"/>
</dbReference>
<dbReference type="SUPFAM" id="SSF50022">
    <property type="entry name" value="ISP domain"/>
    <property type="match status" value="1"/>
</dbReference>
<dbReference type="PANTHER" id="PTHR40562">
    <property type="match status" value="1"/>
</dbReference>
<dbReference type="AlphaFoldDB" id="A0A437QSH9"/>
<gene>
    <name evidence="8" type="primary">nirD</name>
    <name evidence="8" type="ORF">EOE67_09630</name>
</gene>
<dbReference type="PROSITE" id="PS51300">
    <property type="entry name" value="NIRD"/>
    <property type="match status" value="1"/>
</dbReference>
<dbReference type="OrthoDB" id="9769355at2"/>
<keyword evidence="2" id="KW-0479">Metal-binding</keyword>
<keyword evidence="6" id="KW-0534">Nitrate assimilation</keyword>
<reference evidence="8 9" key="1">
    <citation type="submission" date="2019-01" db="EMBL/GenBank/DDBJ databases">
        <authorList>
            <person name="Chen W.-M."/>
        </authorList>
    </citation>
    <scope>NUCLEOTIDE SEQUENCE [LARGE SCALE GENOMIC DNA]</scope>
    <source>
        <strain evidence="8 9">KYPC3</strain>
    </source>
</reference>
<keyword evidence="9" id="KW-1185">Reference proteome</keyword>
<dbReference type="Gene3D" id="2.102.10.10">
    <property type="entry name" value="Rieske [2Fe-2S] iron-sulphur domain"/>
    <property type="match status" value="1"/>
</dbReference>
<dbReference type="GO" id="GO:0042128">
    <property type="term" value="P:nitrate assimilation"/>
    <property type="evidence" value="ECO:0007669"/>
    <property type="project" value="UniProtKB-KW"/>
</dbReference>